<gene>
    <name evidence="3" type="ORF">EV199_1471</name>
</gene>
<dbReference type="EMBL" id="SGXA01000001">
    <property type="protein sequence ID" value="RZS75602.1"/>
    <property type="molecule type" value="Genomic_DNA"/>
</dbReference>
<dbReference type="AlphaFoldDB" id="A0A4Q7N3Q2"/>
<dbReference type="OrthoDB" id="674774at2"/>
<dbReference type="GO" id="GO:0003677">
    <property type="term" value="F:DNA binding"/>
    <property type="evidence" value="ECO:0007669"/>
    <property type="project" value="InterPro"/>
</dbReference>
<proteinExistence type="predicted"/>
<organism evidence="3 4">
    <name type="scientific">Pseudobacter ginsenosidimutans</name>
    <dbReference type="NCBI Taxonomy" id="661488"/>
    <lineage>
        <taxon>Bacteria</taxon>
        <taxon>Pseudomonadati</taxon>
        <taxon>Bacteroidota</taxon>
        <taxon>Chitinophagia</taxon>
        <taxon>Chitinophagales</taxon>
        <taxon>Chitinophagaceae</taxon>
        <taxon>Pseudobacter</taxon>
    </lineage>
</organism>
<evidence type="ECO:0000256" key="1">
    <source>
        <dbReference type="SAM" id="Coils"/>
    </source>
</evidence>
<dbReference type="InterPro" id="IPR010982">
    <property type="entry name" value="Lambda_DNA-bd_dom_sf"/>
</dbReference>
<sequence>MEQSFAKRPVHMGQNIQKFRLIREKSQGDVAAELEVKRGKAVSQQFVSDLENKETIEDDELLRQIAEILRVDPEVIKSMDWNAAINIISCTFKDNSNAAHTVNQTIYPLDKLLEFFEKEKKEWKSETEALKAELAKLRGEMK</sequence>
<evidence type="ECO:0000313" key="3">
    <source>
        <dbReference type="EMBL" id="RZS75602.1"/>
    </source>
</evidence>
<dbReference type="SMART" id="SM00530">
    <property type="entry name" value="HTH_XRE"/>
    <property type="match status" value="1"/>
</dbReference>
<name>A0A4Q7N3Q2_9BACT</name>
<feature type="domain" description="HTH cro/C1-type" evidence="2">
    <location>
        <begin position="16"/>
        <end position="76"/>
    </location>
</feature>
<feature type="coiled-coil region" evidence="1">
    <location>
        <begin position="113"/>
        <end position="140"/>
    </location>
</feature>
<dbReference type="CDD" id="cd00093">
    <property type="entry name" value="HTH_XRE"/>
    <property type="match status" value="1"/>
</dbReference>
<protein>
    <recommendedName>
        <fullName evidence="2">HTH cro/C1-type domain-containing protein</fullName>
    </recommendedName>
</protein>
<evidence type="ECO:0000313" key="4">
    <source>
        <dbReference type="Proteomes" id="UP000293874"/>
    </source>
</evidence>
<dbReference type="RefSeq" id="WP_130539960.1">
    <property type="nucleotide sequence ID" value="NZ_CP042431.1"/>
</dbReference>
<dbReference type="Gene3D" id="1.10.260.40">
    <property type="entry name" value="lambda repressor-like DNA-binding domains"/>
    <property type="match status" value="1"/>
</dbReference>
<evidence type="ECO:0000259" key="2">
    <source>
        <dbReference type="PROSITE" id="PS50943"/>
    </source>
</evidence>
<reference evidence="3 4" key="1">
    <citation type="submission" date="2019-02" db="EMBL/GenBank/DDBJ databases">
        <title>Genomic Encyclopedia of Type Strains, Phase IV (KMG-IV): sequencing the most valuable type-strain genomes for metagenomic binning, comparative biology and taxonomic classification.</title>
        <authorList>
            <person name="Goeker M."/>
        </authorList>
    </citation>
    <scope>NUCLEOTIDE SEQUENCE [LARGE SCALE GENOMIC DNA]</scope>
    <source>
        <strain evidence="3 4">DSM 18116</strain>
    </source>
</reference>
<keyword evidence="1" id="KW-0175">Coiled coil</keyword>
<comment type="caution">
    <text evidence="3">The sequence shown here is derived from an EMBL/GenBank/DDBJ whole genome shotgun (WGS) entry which is preliminary data.</text>
</comment>
<keyword evidence="4" id="KW-1185">Reference proteome</keyword>
<dbReference type="SUPFAM" id="SSF47413">
    <property type="entry name" value="lambda repressor-like DNA-binding domains"/>
    <property type="match status" value="1"/>
</dbReference>
<accession>A0A4Q7N3Q2</accession>
<dbReference type="Proteomes" id="UP000293874">
    <property type="component" value="Unassembled WGS sequence"/>
</dbReference>
<dbReference type="PROSITE" id="PS50943">
    <property type="entry name" value="HTH_CROC1"/>
    <property type="match status" value="1"/>
</dbReference>
<dbReference type="InterPro" id="IPR001387">
    <property type="entry name" value="Cro/C1-type_HTH"/>
</dbReference>